<dbReference type="InterPro" id="IPR002645">
    <property type="entry name" value="STAS_dom"/>
</dbReference>
<accession>A0A562SCX7</accession>
<dbReference type="RefSeq" id="WP_144887899.1">
    <property type="nucleotide sequence ID" value="NZ_VLLE01000006.1"/>
</dbReference>
<dbReference type="AlphaFoldDB" id="A0A562SCX7"/>
<dbReference type="InterPro" id="IPR036513">
    <property type="entry name" value="STAS_dom_sf"/>
</dbReference>
<evidence type="ECO:0000313" key="2">
    <source>
        <dbReference type="EMBL" id="TWI79118.1"/>
    </source>
</evidence>
<name>A0A562SCX7_9BACT</name>
<comment type="caution">
    <text evidence="2">The sequence shown here is derived from an EMBL/GenBank/DDBJ whole genome shotgun (WGS) entry which is preliminary data.</text>
</comment>
<protein>
    <submittedName>
        <fullName evidence="2">Anti-anti-sigma factor</fullName>
    </submittedName>
</protein>
<dbReference type="SUPFAM" id="SSF52091">
    <property type="entry name" value="SpoIIaa-like"/>
    <property type="match status" value="1"/>
</dbReference>
<proteinExistence type="predicted"/>
<dbReference type="EMBL" id="VLLE01000006">
    <property type="protein sequence ID" value="TWI79118.1"/>
    <property type="molecule type" value="Genomic_DNA"/>
</dbReference>
<dbReference type="OrthoDB" id="667243at2"/>
<sequence length="124" mass="14151">MIVKIDTKEKFHVITPAEPTLSENMTEEFSQLLLSCREKEIKNVVLSLKDVTSIDSPIAQAIVNCQQDFYDNETSFVVCEMAPAVESVFEEAELLDLLNFTPTESEAWDIVQMEEIERDLFGEE</sequence>
<dbReference type="Proteomes" id="UP000316167">
    <property type="component" value="Unassembled WGS sequence"/>
</dbReference>
<reference evidence="2 3" key="1">
    <citation type="journal article" date="2015" name="Stand. Genomic Sci.">
        <title>Genomic Encyclopedia of Bacterial and Archaeal Type Strains, Phase III: the genomes of soil and plant-associated and newly described type strains.</title>
        <authorList>
            <person name="Whitman W.B."/>
            <person name="Woyke T."/>
            <person name="Klenk H.P."/>
            <person name="Zhou Y."/>
            <person name="Lilburn T.G."/>
            <person name="Beck B.J."/>
            <person name="De Vos P."/>
            <person name="Vandamme P."/>
            <person name="Eisen J.A."/>
            <person name="Garrity G."/>
            <person name="Hugenholtz P."/>
            <person name="Kyrpides N.C."/>
        </authorList>
    </citation>
    <scope>NUCLEOTIDE SEQUENCE [LARGE SCALE GENOMIC DNA]</scope>
    <source>
        <strain evidence="2 3">CGMCC 1.7271</strain>
    </source>
</reference>
<feature type="domain" description="STAS" evidence="1">
    <location>
        <begin position="1"/>
        <end position="111"/>
    </location>
</feature>
<organism evidence="2 3">
    <name type="scientific">Lacibacter cauensis</name>
    <dbReference type="NCBI Taxonomy" id="510947"/>
    <lineage>
        <taxon>Bacteria</taxon>
        <taxon>Pseudomonadati</taxon>
        <taxon>Bacteroidota</taxon>
        <taxon>Chitinophagia</taxon>
        <taxon>Chitinophagales</taxon>
        <taxon>Chitinophagaceae</taxon>
        <taxon>Lacibacter</taxon>
    </lineage>
</organism>
<dbReference type="Gene3D" id="3.30.750.24">
    <property type="entry name" value="STAS domain"/>
    <property type="match status" value="1"/>
</dbReference>
<evidence type="ECO:0000259" key="1">
    <source>
        <dbReference type="PROSITE" id="PS50801"/>
    </source>
</evidence>
<dbReference type="Pfam" id="PF01740">
    <property type="entry name" value="STAS"/>
    <property type="match status" value="1"/>
</dbReference>
<gene>
    <name evidence="2" type="ORF">IQ13_3517</name>
</gene>
<keyword evidence="3" id="KW-1185">Reference proteome</keyword>
<dbReference type="PROSITE" id="PS50801">
    <property type="entry name" value="STAS"/>
    <property type="match status" value="1"/>
</dbReference>
<evidence type="ECO:0000313" key="3">
    <source>
        <dbReference type="Proteomes" id="UP000316167"/>
    </source>
</evidence>